<evidence type="ECO:0000256" key="8">
    <source>
        <dbReference type="ARBA" id="ARBA00022759"/>
    </source>
</evidence>
<dbReference type="OrthoDB" id="407198at2759"/>
<dbReference type="PANTHER" id="PTHR10642">
    <property type="entry name" value="RIBONUCLEASE H1"/>
    <property type="match status" value="1"/>
</dbReference>
<evidence type="ECO:0000256" key="4">
    <source>
        <dbReference type="ARBA" id="ARBA00012180"/>
    </source>
</evidence>
<evidence type="ECO:0000313" key="12">
    <source>
        <dbReference type="EMBL" id="KAG7666400.1"/>
    </source>
</evidence>
<name>A0A8J5R7Z2_9ASCO</name>
<sequence length="213" mass="23733">MPYYTVLQGHNPGVYASWSACQKEITGFHNALFRKFDSSEEALKFLAKGGKVENVFVDGACRGNGRSSRPEAGYGVYYGPGDDRNAAIPLDAAIKPTNQRAELMGLIHALRNVYQELMHETARRPTRILSDSQYSVRSFNEWSDKWRRNGWTNVKGETIANATLIQELVNLKDRINSQYSSKGWSNIVAEHVEGHAGNLANEEADRLANLGAD</sequence>
<dbReference type="CDD" id="cd09280">
    <property type="entry name" value="RNase_HI_eukaryote_like"/>
    <property type="match status" value="1"/>
</dbReference>
<dbReference type="GO" id="GO:0004523">
    <property type="term" value="F:RNA-DNA hybrid ribonuclease activity"/>
    <property type="evidence" value="ECO:0007669"/>
    <property type="project" value="UniProtKB-EC"/>
</dbReference>
<dbReference type="EMBL" id="JAGSYN010000005">
    <property type="protein sequence ID" value="KAG7666400.1"/>
    <property type="molecule type" value="Genomic_DNA"/>
</dbReference>
<evidence type="ECO:0000256" key="5">
    <source>
        <dbReference type="ARBA" id="ARBA00017721"/>
    </source>
</evidence>
<dbReference type="InterPro" id="IPR017067">
    <property type="entry name" value="RNase_H1_euk"/>
</dbReference>
<comment type="caution">
    <text evidence="12">The sequence shown here is derived from an EMBL/GenBank/DDBJ whole genome shotgun (WGS) entry which is preliminary data.</text>
</comment>
<evidence type="ECO:0000313" key="13">
    <source>
        <dbReference type="Proteomes" id="UP000694255"/>
    </source>
</evidence>
<dbReference type="GeneID" id="73466856"/>
<evidence type="ECO:0000256" key="6">
    <source>
        <dbReference type="ARBA" id="ARBA00022722"/>
    </source>
</evidence>
<reference evidence="12 13" key="1">
    <citation type="journal article" date="2021" name="DNA Res.">
        <title>Genome analysis of Candida subhashii reveals its hybrid nature and dual mitochondrial genome conformations.</title>
        <authorList>
            <person name="Mixao V."/>
            <person name="Hegedusova E."/>
            <person name="Saus E."/>
            <person name="Pryszcz L.P."/>
            <person name="Cillingova A."/>
            <person name="Nosek J."/>
            <person name="Gabaldon T."/>
        </authorList>
    </citation>
    <scope>NUCLEOTIDE SEQUENCE [LARGE SCALE GENOMIC DNA]</scope>
    <source>
        <strain evidence="12 13">CBS 10753</strain>
    </source>
</reference>
<evidence type="ECO:0000259" key="11">
    <source>
        <dbReference type="PROSITE" id="PS50879"/>
    </source>
</evidence>
<dbReference type="Pfam" id="PF01693">
    <property type="entry name" value="Cauli_VI"/>
    <property type="match status" value="1"/>
</dbReference>
<dbReference type="InterPro" id="IPR050092">
    <property type="entry name" value="RNase_H"/>
</dbReference>
<dbReference type="FunFam" id="3.40.970.10:FF:000002">
    <property type="entry name" value="Ribonuclease H"/>
    <property type="match status" value="1"/>
</dbReference>
<proteinExistence type="inferred from homology"/>
<keyword evidence="8" id="KW-0255">Endonuclease</keyword>
<accession>A0A8J5R7Z2</accession>
<dbReference type="AlphaFoldDB" id="A0A8J5R7Z2"/>
<comment type="function">
    <text evidence="2">Endonuclease that specifically degrades the RNA of RNA-DNA hybrids.</text>
</comment>
<keyword evidence="7" id="KW-0479">Metal-binding</keyword>
<organism evidence="12 13">
    <name type="scientific">[Candida] subhashii</name>
    <dbReference type="NCBI Taxonomy" id="561895"/>
    <lineage>
        <taxon>Eukaryota</taxon>
        <taxon>Fungi</taxon>
        <taxon>Dikarya</taxon>
        <taxon>Ascomycota</taxon>
        <taxon>Saccharomycotina</taxon>
        <taxon>Pichiomycetes</taxon>
        <taxon>Debaryomycetaceae</taxon>
        <taxon>Spathaspora</taxon>
    </lineage>
</organism>
<evidence type="ECO:0000256" key="9">
    <source>
        <dbReference type="ARBA" id="ARBA00022801"/>
    </source>
</evidence>
<dbReference type="GO" id="GO:0043137">
    <property type="term" value="P:DNA replication, removal of RNA primer"/>
    <property type="evidence" value="ECO:0007669"/>
    <property type="project" value="TreeGrafter"/>
</dbReference>
<dbReference type="PROSITE" id="PS50879">
    <property type="entry name" value="RNASE_H_1"/>
    <property type="match status" value="1"/>
</dbReference>
<dbReference type="GO" id="GO:0003676">
    <property type="term" value="F:nucleic acid binding"/>
    <property type="evidence" value="ECO:0007669"/>
    <property type="project" value="InterPro"/>
</dbReference>
<protein>
    <recommendedName>
        <fullName evidence="5">Ribonuclease H</fullName>
        <ecNumber evidence="4">3.1.26.4</ecNumber>
    </recommendedName>
</protein>
<dbReference type="GO" id="GO:0046872">
    <property type="term" value="F:metal ion binding"/>
    <property type="evidence" value="ECO:0007669"/>
    <property type="project" value="UniProtKB-KW"/>
</dbReference>
<keyword evidence="13" id="KW-1185">Reference proteome</keyword>
<dbReference type="InterPro" id="IPR002156">
    <property type="entry name" value="RNaseH_domain"/>
</dbReference>
<comment type="cofactor">
    <cofactor evidence="1">
        <name>Mg(2+)</name>
        <dbReference type="ChEBI" id="CHEBI:18420"/>
    </cofactor>
</comment>
<dbReference type="InterPro" id="IPR011320">
    <property type="entry name" value="RNase_H1_N"/>
</dbReference>
<evidence type="ECO:0000256" key="3">
    <source>
        <dbReference type="ARBA" id="ARBA00005300"/>
    </source>
</evidence>
<comment type="similarity">
    <text evidence="3">Belongs to the RNase H family.</text>
</comment>
<keyword evidence="9" id="KW-0378">Hydrolase</keyword>
<dbReference type="Proteomes" id="UP000694255">
    <property type="component" value="Unassembled WGS sequence"/>
</dbReference>
<dbReference type="PIRSF" id="PIRSF036852">
    <property type="entry name" value="Ribonuclease_H1_euk"/>
    <property type="match status" value="1"/>
</dbReference>
<evidence type="ECO:0000256" key="2">
    <source>
        <dbReference type="ARBA" id="ARBA00004065"/>
    </source>
</evidence>
<evidence type="ECO:0000256" key="1">
    <source>
        <dbReference type="ARBA" id="ARBA00001946"/>
    </source>
</evidence>
<keyword evidence="6" id="KW-0540">Nuclease</keyword>
<gene>
    <name evidence="12" type="ORF">J8A68_000055</name>
</gene>
<dbReference type="RefSeq" id="XP_049266628.1">
    <property type="nucleotide sequence ID" value="XM_049409009.1"/>
</dbReference>
<feature type="domain" description="RNase H type-1" evidence="11">
    <location>
        <begin position="49"/>
        <end position="213"/>
    </location>
</feature>
<dbReference type="PANTHER" id="PTHR10642:SF30">
    <property type="entry name" value="RIBONUCLEASE H"/>
    <property type="match status" value="1"/>
</dbReference>
<dbReference type="EC" id="3.1.26.4" evidence="4"/>
<dbReference type="Pfam" id="PF00075">
    <property type="entry name" value="RNase_H"/>
    <property type="match status" value="1"/>
</dbReference>
<keyword evidence="10" id="KW-0460">Magnesium</keyword>
<evidence type="ECO:0000256" key="10">
    <source>
        <dbReference type="ARBA" id="ARBA00022842"/>
    </source>
</evidence>
<evidence type="ECO:0000256" key="7">
    <source>
        <dbReference type="ARBA" id="ARBA00022723"/>
    </source>
</evidence>